<dbReference type="GO" id="GO:0005200">
    <property type="term" value="F:structural constituent of cytoskeleton"/>
    <property type="evidence" value="ECO:0007669"/>
    <property type="project" value="TreeGrafter"/>
</dbReference>
<dbReference type="InterPro" id="IPR007188">
    <property type="entry name" value="ARPC2"/>
</dbReference>
<sequence>MKTKRETGCFDRASPALKEILLKFYYSSHEKQSVTDYQLIEFGSVQYHVQVYSQDSHYIYLSVSSPLLTQGTFLSHGLSKCISQRSYSNVMQVAETPKAGYPLTIRIDLSKFIANYKFTSISSLHADIVCSQLKEMLCVTSFKNTSQGMYNKPIKVVLDAKDHFFVITQPEKTAVVFPMRFGDDSDVIIATTLFQELVVLGSSKSCAKAPSCTWSPIPPAELRGEYFEDLTTNGGFMSFDVLSRHIKRSRIDKTVWNLSNFQAYVRHYVKVSLALCLNLYSLRSAFEKSSKLTRSETQNAQCTRGFVQRSMRKRVERLSEVPNDDCLRARTFIDTSLHLMSIFVHKFQMLLNPASAKQHESSSMKNQGHRRMKIFGRLSKAKLLRKKCSGFLKKIMQLRSKIKIHGLDQIRRRWLKFSECYSSRSYTRLD</sequence>
<dbReference type="PANTHER" id="PTHR12058">
    <property type="entry name" value="ARP2/3 COMPLEX 34 KDA SUBUNIT"/>
    <property type="match status" value="1"/>
</dbReference>
<keyword evidence="5" id="KW-0206">Cytoskeleton</keyword>
<dbReference type="PANTHER" id="PTHR12058:SF1">
    <property type="entry name" value="ACTIN-RELATED PROTEIN 2_3 COMPLEX SUBUNIT 2B"/>
    <property type="match status" value="1"/>
</dbReference>
<name>A0A4Y7LHG4_PAPSO</name>
<dbReference type="Proteomes" id="UP000316621">
    <property type="component" value="Chromosome 11"/>
</dbReference>
<dbReference type="Gramene" id="RZC83711">
    <property type="protein sequence ID" value="RZC83711"/>
    <property type="gene ID" value="C5167_046485"/>
</dbReference>
<reference evidence="6 7" key="1">
    <citation type="journal article" date="2018" name="Science">
        <title>The opium poppy genome and morphinan production.</title>
        <authorList>
            <person name="Guo L."/>
            <person name="Winzer T."/>
            <person name="Yang X."/>
            <person name="Li Y."/>
            <person name="Ning Z."/>
            <person name="He Z."/>
            <person name="Teodor R."/>
            <person name="Lu Y."/>
            <person name="Bowser T.A."/>
            <person name="Graham I.A."/>
            <person name="Ye K."/>
        </authorList>
    </citation>
    <scope>NUCLEOTIDE SEQUENCE [LARGE SCALE GENOMIC DNA]</scope>
    <source>
        <strain evidence="7">cv. HN1</strain>
        <tissue evidence="6">Leaves</tissue>
    </source>
</reference>
<evidence type="ECO:0000256" key="2">
    <source>
        <dbReference type="ARBA" id="ARBA00007192"/>
    </source>
</evidence>
<comment type="subcellular location">
    <subcellularLocation>
        <location evidence="1">Cytoplasm</location>
        <location evidence="1">Cytoskeleton</location>
    </subcellularLocation>
</comment>
<proteinExistence type="inferred from homology"/>
<evidence type="ECO:0000256" key="3">
    <source>
        <dbReference type="ARBA" id="ARBA00022490"/>
    </source>
</evidence>
<protein>
    <recommendedName>
        <fullName evidence="8">Arp2/3 complex 34 kDa subunit</fullName>
    </recommendedName>
</protein>
<dbReference type="AlphaFoldDB" id="A0A4Y7LHG4"/>
<gene>
    <name evidence="6" type="ORF">C5167_046485</name>
</gene>
<keyword evidence="4" id="KW-0009">Actin-binding</keyword>
<dbReference type="GO" id="GO:0051015">
    <property type="term" value="F:actin filament binding"/>
    <property type="evidence" value="ECO:0007669"/>
    <property type="project" value="TreeGrafter"/>
</dbReference>
<keyword evidence="3" id="KW-0963">Cytoplasm</keyword>
<dbReference type="GO" id="GO:0034314">
    <property type="term" value="P:Arp2/3 complex-mediated actin nucleation"/>
    <property type="evidence" value="ECO:0007669"/>
    <property type="project" value="InterPro"/>
</dbReference>
<evidence type="ECO:0000256" key="5">
    <source>
        <dbReference type="ARBA" id="ARBA00023212"/>
    </source>
</evidence>
<dbReference type="GO" id="GO:0030041">
    <property type="term" value="P:actin filament polymerization"/>
    <property type="evidence" value="ECO:0007669"/>
    <property type="project" value="InterPro"/>
</dbReference>
<evidence type="ECO:0000256" key="1">
    <source>
        <dbReference type="ARBA" id="ARBA00004245"/>
    </source>
</evidence>
<dbReference type="Gene3D" id="3.30.1460.20">
    <property type="match status" value="2"/>
</dbReference>
<accession>A0A4Y7LHG4</accession>
<evidence type="ECO:0000313" key="7">
    <source>
        <dbReference type="Proteomes" id="UP000316621"/>
    </source>
</evidence>
<dbReference type="GO" id="GO:0005885">
    <property type="term" value="C:Arp2/3 protein complex"/>
    <property type="evidence" value="ECO:0007669"/>
    <property type="project" value="InterPro"/>
</dbReference>
<evidence type="ECO:0000313" key="6">
    <source>
        <dbReference type="EMBL" id="RZC83711.1"/>
    </source>
</evidence>
<organism evidence="6 7">
    <name type="scientific">Papaver somniferum</name>
    <name type="common">Opium poppy</name>
    <dbReference type="NCBI Taxonomy" id="3469"/>
    <lineage>
        <taxon>Eukaryota</taxon>
        <taxon>Viridiplantae</taxon>
        <taxon>Streptophyta</taxon>
        <taxon>Embryophyta</taxon>
        <taxon>Tracheophyta</taxon>
        <taxon>Spermatophyta</taxon>
        <taxon>Magnoliopsida</taxon>
        <taxon>Ranunculales</taxon>
        <taxon>Papaveraceae</taxon>
        <taxon>Papaveroideae</taxon>
        <taxon>Papaver</taxon>
    </lineage>
</organism>
<comment type="similarity">
    <text evidence="2">Belongs to the ARPC2 family.</text>
</comment>
<dbReference type="EMBL" id="CM010725">
    <property type="protein sequence ID" value="RZC83711.1"/>
    <property type="molecule type" value="Genomic_DNA"/>
</dbReference>
<dbReference type="OMA" id="REISTVH"/>
<dbReference type="STRING" id="3469.A0A4Y7LHG4"/>
<keyword evidence="7" id="KW-1185">Reference proteome</keyword>
<evidence type="ECO:0000256" key="4">
    <source>
        <dbReference type="ARBA" id="ARBA00023203"/>
    </source>
</evidence>
<dbReference type="InterPro" id="IPR034666">
    <property type="entry name" value="ARPC2/4"/>
</dbReference>
<dbReference type="Pfam" id="PF04045">
    <property type="entry name" value="P34-Arc"/>
    <property type="match status" value="1"/>
</dbReference>
<dbReference type="SUPFAM" id="SSF69645">
    <property type="entry name" value="Arp2/3 complex subunits"/>
    <property type="match status" value="2"/>
</dbReference>
<evidence type="ECO:0008006" key="8">
    <source>
        <dbReference type="Google" id="ProtNLM"/>
    </source>
</evidence>